<accession>A0AAE3UBC1</accession>
<name>A0AAE3UBC1_9BACT</name>
<evidence type="ECO:0000313" key="2">
    <source>
        <dbReference type="Proteomes" id="UP001241110"/>
    </source>
</evidence>
<comment type="caution">
    <text evidence="1">The sequence shown here is derived from an EMBL/GenBank/DDBJ whole genome shotgun (WGS) entry which is preliminary data.</text>
</comment>
<proteinExistence type="predicted"/>
<dbReference type="RefSeq" id="WP_313989900.1">
    <property type="nucleotide sequence ID" value="NZ_JASJOS010000036.1"/>
</dbReference>
<dbReference type="Proteomes" id="UP001241110">
    <property type="component" value="Unassembled WGS sequence"/>
</dbReference>
<evidence type="ECO:0000313" key="1">
    <source>
        <dbReference type="EMBL" id="MDJ1486361.1"/>
    </source>
</evidence>
<gene>
    <name evidence="1" type="ORF">QNI16_38130</name>
</gene>
<reference evidence="1" key="1">
    <citation type="submission" date="2023-05" db="EMBL/GenBank/DDBJ databases">
        <authorList>
            <person name="Zhang X."/>
        </authorList>
    </citation>
    <scope>NUCLEOTIDE SEQUENCE</scope>
    <source>
        <strain evidence="1">YF14B1</strain>
    </source>
</reference>
<dbReference type="AlphaFoldDB" id="A0AAE3UBC1"/>
<sequence>MENTCFQIIVDNSRYKAHIWDCDAKYEFEVLCNSNTWLRTWSGKSIIGGEEYTFRNTSGGIFFEHDKKVLAEINIYTGRFWEKNARINIGGEIVTLKMKNPYSHLELRKADLTSVLVLKSGWHVDEKKNWLMRLLTRQQYYLVSPEDIAINRVITLRLDSIHVVGANVYLFRSQATKHAALTMTGRGCMFGGVLFSSGYQTISIYIKRCNYNPWGLDLVGIETQGNPNHEFQYNGKEK</sequence>
<protein>
    <submittedName>
        <fullName evidence="1">Uncharacterized protein</fullName>
    </submittedName>
</protein>
<organism evidence="1 2">
    <name type="scientific">Xanthocytophaga flava</name>
    <dbReference type="NCBI Taxonomy" id="3048013"/>
    <lineage>
        <taxon>Bacteria</taxon>
        <taxon>Pseudomonadati</taxon>
        <taxon>Bacteroidota</taxon>
        <taxon>Cytophagia</taxon>
        <taxon>Cytophagales</taxon>
        <taxon>Rhodocytophagaceae</taxon>
        <taxon>Xanthocytophaga</taxon>
    </lineage>
</organism>
<dbReference type="EMBL" id="JASJOS010000036">
    <property type="protein sequence ID" value="MDJ1486361.1"/>
    <property type="molecule type" value="Genomic_DNA"/>
</dbReference>